<evidence type="ECO:0000256" key="1">
    <source>
        <dbReference type="ARBA" id="ARBA00022801"/>
    </source>
</evidence>
<dbReference type="RefSeq" id="WP_104561228.1">
    <property type="nucleotide sequence ID" value="NZ_MDSK01000003.1"/>
</dbReference>
<dbReference type="Gene3D" id="3.40.50.1820">
    <property type="entry name" value="alpha/beta hydrolase"/>
    <property type="match status" value="1"/>
</dbReference>
<dbReference type="GO" id="GO:0006508">
    <property type="term" value="P:proteolysis"/>
    <property type="evidence" value="ECO:0007669"/>
    <property type="project" value="InterPro"/>
</dbReference>
<evidence type="ECO:0000256" key="2">
    <source>
        <dbReference type="SAM" id="SignalP"/>
    </source>
</evidence>
<dbReference type="Proteomes" id="UP000238049">
    <property type="component" value="Unassembled WGS sequence"/>
</dbReference>
<comment type="caution">
    <text evidence="4">The sequence shown here is derived from an EMBL/GenBank/DDBJ whole genome shotgun (WGS) entry which is preliminary data.</text>
</comment>
<protein>
    <submittedName>
        <fullName evidence="4">Peptidase S9</fullName>
    </submittedName>
</protein>
<keyword evidence="2" id="KW-0732">Signal</keyword>
<dbReference type="PANTHER" id="PTHR42776:SF27">
    <property type="entry name" value="DIPEPTIDYL PEPTIDASE FAMILY MEMBER 6"/>
    <property type="match status" value="1"/>
</dbReference>
<dbReference type="PANTHER" id="PTHR42776">
    <property type="entry name" value="SERINE PEPTIDASE S9 FAMILY MEMBER"/>
    <property type="match status" value="1"/>
</dbReference>
<dbReference type="InterPro" id="IPR001375">
    <property type="entry name" value="Peptidase_S9_cat"/>
</dbReference>
<accession>A0A2S7A7H5</accession>
<name>A0A2S7A7H5_9XANT</name>
<organism evidence="4 5">
    <name type="scientific">Xanthomonas arboricola pv. guizotiae</name>
    <dbReference type="NCBI Taxonomy" id="487867"/>
    <lineage>
        <taxon>Bacteria</taxon>
        <taxon>Pseudomonadati</taxon>
        <taxon>Pseudomonadota</taxon>
        <taxon>Gammaproteobacteria</taxon>
        <taxon>Lysobacterales</taxon>
        <taxon>Lysobacteraceae</taxon>
        <taxon>Xanthomonas</taxon>
    </lineage>
</organism>
<dbReference type="InterPro" id="IPR029058">
    <property type="entry name" value="AB_hydrolase_fold"/>
</dbReference>
<feature type="domain" description="Peptidase S9 prolyl oligopeptidase catalytic" evidence="3">
    <location>
        <begin position="431"/>
        <end position="642"/>
    </location>
</feature>
<dbReference type="FunFam" id="3.40.50.1820:FF:000442">
    <property type="entry name" value="Subfamily S9C unassigned peptidase"/>
    <property type="match status" value="1"/>
</dbReference>
<gene>
    <name evidence="4" type="ORF">XarbCFBP7409_01370</name>
</gene>
<dbReference type="EMBL" id="MDSL01000002">
    <property type="protein sequence ID" value="PPU04497.1"/>
    <property type="molecule type" value="Genomic_DNA"/>
</dbReference>
<feature type="signal peptide" evidence="2">
    <location>
        <begin position="1"/>
        <end position="24"/>
    </location>
</feature>
<dbReference type="GO" id="GO:0004252">
    <property type="term" value="F:serine-type endopeptidase activity"/>
    <property type="evidence" value="ECO:0007669"/>
    <property type="project" value="TreeGrafter"/>
</dbReference>
<evidence type="ECO:0000313" key="4">
    <source>
        <dbReference type="EMBL" id="PPU04497.1"/>
    </source>
</evidence>
<dbReference type="Pfam" id="PF00326">
    <property type="entry name" value="Peptidase_S9"/>
    <property type="match status" value="1"/>
</dbReference>
<sequence length="657" mass="71837">MQGMHRCGWAAVLLMGLFAGPAQAASPPPVEAFVESGPISSPAMSPDGKHLAVSADLGDGNYALVVYRIAGMQSTTMLRLPRYELPVRIAWVSDRRLVIGKGRKLGSLEEPVPMGEIIATDLDGSNQRYVYGYLQSTRNAGLERGFGYIEGLPSRRNGHFYMRRLSLDSRHSMLYDVDANTTTHRLMADIDVPDLRFVLDRDGVAHYAYGSDDNDNPLLFRRSGNGWSPMTQVQANWRPIAFARQPGRLYGWYSEAGGPAVLVATDPDGQQRSVLASDPFYSVDDLQWGPAPQTPFAARLGPGRPTLRYFGQDTAEAQLHRSLSQTLAGQYVDFINFTEDGNGLLLRAYSDRDAGAWYVFDRPSNTLKLVVKARTALQAAQMSERRMVSFQASDGLTLDGVLTVPGTAASGVRLPMILLPHGGPHADGDGWAFDTDAQFLASRGYLVLQVNYRGGQGRGNRFERAGYRQWGERIQDDLIDGVRWAVGQGLADQARICSYGASFGAYAAMMVQVKAPELFRCAVGVAGIYDLQMMYSKGDINRSEYGLNYLERAIGRDAAELAAHSPVMLADRIKVPVLLVHGEEDERAPFAQAKSLRAALTRSGNAPQWMAVAKEGHGFYKEANQVTFYRTLERFLAEQLGGNLAAATSSAASAAPQ</sequence>
<dbReference type="SUPFAM" id="SSF53474">
    <property type="entry name" value="alpha/beta-Hydrolases"/>
    <property type="match status" value="1"/>
</dbReference>
<dbReference type="AlphaFoldDB" id="A0A2S7A7H5"/>
<reference evidence="4 5" key="1">
    <citation type="submission" date="2016-08" db="EMBL/GenBank/DDBJ databases">
        <title>Evolution of the type three secretion system and type three effector repertoires in Xanthomonas.</title>
        <authorList>
            <person name="Merda D."/>
            <person name="Briand M."/>
            <person name="Bosis E."/>
            <person name="Rousseau C."/>
            <person name="Portier P."/>
            <person name="Jacques M.-A."/>
            <person name="Fischer-Le Saux M."/>
        </authorList>
    </citation>
    <scope>NUCLEOTIDE SEQUENCE [LARGE SCALE GENOMIC DNA]</scope>
    <source>
        <strain evidence="4 5">CFBP 7409</strain>
    </source>
</reference>
<evidence type="ECO:0000313" key="5">
    <source>
        <dbReference type="Proteomes" id="UP000238049"/>
    </source>
</evidence>
<proteinExistence type="predicted"/>
<feature type="chain" id="PRO_5015754711" evidence="2">
    <location>
        <begin position="25"/>
        <end position="657"/>
    </location>
</feature>
<evidence type="ECO:0000259" key="3">
    <source>
        <dbReference type="Pfam" id="PF00326"/>
    </source>
</evidence>
<keyword evidence="1" id="KW-0378">Hydrolase</keyword>
<dbReference type="SUPFAM" id="SSF82171">
    <property type="entry name" value="DPP6 N-terminal domain-like"/>
    <property type="match status" value="1"/>
</dbReference>